<feature type="coiled-coil region" evidence="1">
    <location>
        <begin position="76"/>
        <end position="103"/>
    </location>
</feature>
<keyword evidence="1" id="KW-0175">Coiled coil</keyword>
<sequence length="115" mass="12999">MDKMKKIGILGATALIGAGLAALSEERIKECVKDKIEAGTMSKEEGKMLVEDLLSEVKKQKFNMEKNIVEKVHNTIKMADKELIELSDKIDEMKIQELEAELEKMKSLRKANNYS</sequence>
<gene>
    <name evidence="2" type="ORF">KDK67_03625</name>
</gene>
<comment type="caution">
    <text evidence="2">The sequence shown here is derived from an EMBL/GenBank/DDBJ whole genome shotgun (WGS) entry which is preliminary data.</text>
</comment>
<dbReference type="AlphaFoldDB" id="A0A9E4ZCX5"/>
<reference evidence="2" key="1">
    <citation type="journal article" date="2021" name="mSystems">
        <title>Bacteria and Archaea Synergistically Convert Glycine Betaine to Biogenic Methane in the Formosa Cold Seep of the South China Sea.</title>
        <authorList>
            <person name="Li L."/>
            <person name="Zhang W."/>
            <person name="Zhang S."/>
            <person name="Song L."/>
            <person name="Sun Q."/>
            <person name="Zhang H."/>
            <person name="Xiang H."/>
            <person name="Dong X."/>
        </authorList>
    </citation>
    <scope>NUCLEOTIDE SEQUENCE</scope>
    <source>
        <strain evidence="2">LLY</strain>
    </source>
</reference>
<accession>A0A9E4ZCX5</accession>
<protein>
    <recommendedName>
        <fullName evidence="4">Polyhydroxyalkanoate synthesis regulator phasin</fullName>
    </recommendedName>
</protein>
<dbReference type="RefSeq" id="WP_250867472.1">
    <property type="nucleotide sequence ID" value="NZ_JAGSOI010000008.1"/>
</dbReference>
<keyword evidence="3" id="KW-1185">Reference proteome</keyword>
<evidence type="ECO:0000313" key="2">
    <source>
        <dbReference type="EMBL" id="MCM1986106.1"/>
    </source>
</evidence>
<proteinExistence type="predicted"/>
<evidence type="ECO:0000256" key="1">
    <source>
        <dbReference type="SAM" id="Coils"/>
    </source>
</evidence>
<evidence type="ECO:0008006" key="4">
    <source>
        <dbReference type="Google" id="ProtNLM"/>
    </source>
</evidence>
<dbReference type="Proteomes" id="UP001056766">
    <property type="component" value="Unassembled WGS sequence"/>
</dbReference>
<name>A0A9E4ZCX5_9EURY</name>
<dbReference type="EMBL" id="JAGSOI010000008">
    <property type="protein sequence ID" value="MCM1986106.1"/>
    <property type="molecule type" value="Genomic_DNA"/>
</dbReference>
<reference evidence="2" key="2">
    <citation type="submission" date="2021-04" db="EMBL/GenBank/DDBJ databases">
        <authorList>
            <person name="Dong X."/>
        </authorList>
    </citation>
    <scope>NUCLEOTIDE SEQUENCE</scope>
    <source>
        <strain evidence="2">LLY</strain>
    </source>
</reference>
<evidence type="ECO:0000313" key="3">
    <source>
        <dbReference type="Proteomes" id="UP001056766"/>
    </source>
</evidence>
<organism evidence="2 3">
    <name type="scientific">Methanococcoides seepicolus</name>
    <dbReference type="NCBI Taxonomy" id="2828780"/>
    <lineage>
        <taxon>Archaea</taxon>
        <taxon>Methanobacteriati</taxon>
        <taxon>Methanobacteriota</taxon>
        <taxon>Stenosarchaea group</taxon>
        <taxon>Methanomicrobia</taxon>
        <taxon>Methanosarcinales</taxon>
        <taxon>Methanosarcinaceae</taxon>
        <taxon>Methanococcoides</taxon>
    </lineage>
</organism>